<evidence type="ECO:0000256" key="1">
    <source>
        <dbReference type="SAM" id="MobiDB-lite"/>
    </source>
</evidence>
<proteinExistence type="predicted"/>
<dbReference type="Proteomes" id="UP000515140">
    <property type="component" value="Unplaced"/>
</dbReference>
<feature type="compositionally biased region" description="Polar residues" evidence="1">
    <location>
        <begin position="63"/>
        <end position="72"/>
    </location>
</feature>
<evidence type="ECO:0000313" key="3">
    <source>
        <dbReference type="RefSeq" id="XP_020849723.1"/>
    </source>
</evidence>
<organism evidence="2 3">
    <name type="scientific">Phascolarctos cinereus</name>
    <name type="common">Koala</name>
    <dbReference type="NCBI Taxonomy" id="38626"/>
    <lineage>
        <taxon>Eukaryota</taxon>
        <taxon>Metazoa</taxon>
        <taxon>Chordata</taxon>
        <taxon>Craniata</taxon>
        <taxon>Vertebrata</taxon>
        <taxon>Euteleostomi</taxon>
        <taxon>Mammalia</taxon>
        <taxon>Metatheria</taxon>
        <taxon>Diprotodontia</taxon>
        <taxon>Phascolarctidae</taxon>
        <taxon>Phascolarctos</taxon>
    </lineage>
</organism>
<dbReference type="GeneID" id="110213668"/>
<gene>
    <name evidence="3" type="primary">LOC110213668</name>
</gene>
<evidence type="ECO:0000313" key="2">
    <source>
        <dbReference type="Proteomes" id="UP000515140"/>
    </source>
</evidence>
<dbReference type="RefSeq" id="XP_020849723.1">
    <property type="nucleotide sequence ID" value="XM_020994064.1"/>
</dbReference>
<dbReference type="AlphaFoldDB" id="A0A6P5KVC6"/>
<feature type="region of interest" description="Disordered" evidence="1">
    <location>
        <begin position="46"/>
        <end position="72"/>
    </location>
</feature>
<accession>A0A6P5KVC6</accession>
<dbReference type="KEGG" id="pcw:110213668"/>
<dbReference type="InParanoid" id="A0A6P5KVC6"/>
<reference evidence="3" key="1">
    <citation type="submission" date="2025-08" db="UniProtKB">
        <authorList>
            <consortium name="RefSeq"/>
        </authorList>
    </citation>
    <scope>IDENTIFICATION</scope>
    <source>
        <tissue evidence="3">Spleen</tissue>
    </source>
</reference>
<name>A0A6P5KVC6_PHACI</name>
<sequence length="212" mass="23861">MMFPIMESLNDVLKDSPKDSFGRISSIKSMKRKSILSQIRNISFASVPDSSSSEESKVPKTPPRSTNVETNPENKFLYPCLKFPNLKGSGTMAEDDKGNFVQVSLGEILSIIEPISKQMEEDKKHKVEPSRFFDATVAPTSQSLLSSPVIYNMPFVKEDEKDLRFPIQSKYSLSSYYVARHCARFCGWGKRGNKQTNTKPTAVPALKDFSLY</sequence>
<keyword evidence="2" id="KW-1185">Reference proteome</keyword>
<protein>
    <submittedName>
        <fullName evidence="3">Uncharacterized protein LOC110213668</fullName>
    </submittedName>
</protein>